<dbReference type="Proteomes" id="UP000309676">
    <property type="component" value="Unassembled WGS sequence"/>
</dbReference>
<keyword evidence="5 7" id="KW-1133">Transmembrane helix</keyword>
<dbReference type="AlphaFoldDB" id="A0A5R9FXP7"/>
<dbReference type="SUPFAM" id="SSF161098">
    <property type="entry name" value="MetI-like"/>
    <property type="match status" value="1"/>
</dbReference>
<comment type="caution">
    <text evidence="9">The sequence shown here is derived from an EMBL/GenBank/DDBJ whole genome shotgun (WGS) entry which is preliminary data.</text>
</comment>
<keyword evidence="10" id="KW-1185">Reference proteome</keyword>
<evidence type="ECO:0000256" key="7">
    <source>
        <dbReference type="RuleBase" id="RU363032"/>
    </source>
</evidence>
<dbReference type="PROSITE" id="PS50928">
    <property type="entry name" value="ABC_TM1"/>
    <property type="match status" value="1"/>
</dbReference>
<evidence type="ECO:0000259" key="8">
    <source>
        <dbReference type="PROSITE" id="PS50928"/>
    </source>
</evidence>
<dbReference type="GO" id="GO:0005886">
    <property type="term" value="C:plasma membrane"/>
    <property type="evidence" value="ECO:0007669"/>
    <property type="project" value="UniProtKB-SubCell"/>
</dbReference>
<dbReference type="PANTHER" id="PTHR43744">
    <property type="entry name" value="ABC TRANSPORTER PERMEASE PROTEIN MG189-RELATED-RELATED"/>
    <property type="match status" value="1"/>
</dbReference>
<evidence type="ECO:0000313" key="9">
    <source>
        <dbReference type="EMBL" id="TLS48261.1"/>
    </source>
</evidence>
<accession>A0A5R9FXP7</accession>
<dbReference type="OrthoDB" id="157184at2"/>
<evidence type="ECO:0000256" key="6">
    <source>
        <dbReference type="ARBA" id="ARBA00023136"/>
    </source>
</evidence>
<dbReference type="InterPro" id="IPR000515">
    <property type="entry name" value="MetI-like"/>
</dbReference>
<dbReference type="Gene3D" id="1.10.3720.10">
    <property type="entry name" value="MetI-like"/>
    <property type="match status" value="1"/>
</dbReference>
<dbReference type="Pfam" id="PF00528">
    <property type="entry name" value="BPD_transp_1"/>
    <property type="match status" value="1"/>
</dbReference>
<organism evidence="9 10">
    <name type="scientific">Paenibacillus antri</name>
    <dbReference type="NCBI Taxonomy" id="2582848"/>
    <lineage>
        <taxon>Bacteria</taxon>
        <taxon>Bacillati</taxon>
        <taxon>Bacillota</taxon>
        <taxon>Bacilli</taxon>
        <taxon>Bacillales</taxon>
        <taxon>Paenibacillaceae</taxon>
        <taxon>Paenibacillus</taxon>
    </lineage>
</organism>
<evidence type="ECO:0000256" key="1">
    <source>
        <dbReference type="ARBA" id="ARBA00004651"/>
    </source>
</evidence>
<dbReference type="CDD" id="cd06261">
    <property type="entry name" value="TM_PBP2"/>
    <property type="match status" value="1"/>
</dbReference>
<dbReference type="InterPro" id="IPR035906">
    <property type="entry name" value="MetI-like_sf"/>
</dbReference>
<dbReference type="GO" id="GO:0055085">
    <property type="term" value="P:transmembrane transport"/>
    <property type="evidence" value="ECO:0007669"/>
    <property type="project" value="InterPro"/>
</dbReference>
<feature type="transmembrane region" description="Helical" evidence="7">
    <location>
        <begin position="111"/>
        <end position="131"/>
    </location>
</feature>
<feature type="transmembrane region" description="Helical" evidence="7">
    <location>
        <begin position="72"/>
        <end position="99"/>
    </location>
</feature>
<protein>
    <submittedName>
        <fullName evidence="9">Carbohydrate ABC transporter permease</fullName>
    </submittedName>
</protein>
<dbReference type="RefSeq" id="WP_138198354.1">
    <property type="nucleotide sequence ID" value="NZ_VCIW01000043.1"/>
</dbReference>
<evidence type="ECO:0000313" key="10">
    <source>
        <dbReference type="Proteomes" id="UP000309676"/>
    </source>
</evidence>
<feature type="transmembrane region" description="Helical" evidence="7">
    <location>
        <begin position="185"/>
        <end position="210"/>
    </location>
</feature>
<name>A0A5R9FXP7_9BACL</name>
<feature type="transmembrane region" description="Helical" evidence="7">
    <location>
        <begin position="143"/>
        <end position="164"/>
    </location>
</feature>
<keyword evidence="2 7" id="KW-0813">Transport</keyword>
<feature type="transmembrane region" description="Helical" evidence="7">
    <location>
        <begin position="260"/>
        <end position="277"/>
    </location>
</feature>
<feature type="transmembrane region" description="Helical" evidence="7">
    <location>
        <begin position="12"/>
        <end position="33"/>
    </location>
</feature>
<evidence type="ECO:0000256" key="3">
    <source>
        <dbReference type="ARBA" id="ARBA00022475"/>
    </source>
</evidence>
<reference evidence="9 10" key="1">
    <citation type="submission" date="2019-05" db="EMBL/GenBank/DDBJ databases">
        <authorList>
            <person name="Narsing Rao M.P."/>
            <person name="Li W.J."/>
        </authorList>
    </citation>
    <scope>NUCLEOTIDE SEQUENCE [LARGE SCALE GENOMIC DNA]</scope>
    <source>
        <strain evidence="9 10">SYSU_K30003</strain>
    </source>
</reference>
<evidence type="ECO:0000256" key="5">
    <source>
        <dbReference type="ARBA" id="ARBA00022989"/>
    </source>
</evidence>
<sequence length="292" mass="32515">MHTFHRTPGEKLFDAANVLLLGIVAFATLYPFYNILITSLNDPIDAARGGVTFWPRVFSLENYKMVFRDESILSAFFVTVARTLVGTACAVLFTAAFAYGVSKPELLGRKIFLMMAIVTMYFHGGLIPEYLLIAKYLHLKGSFLVYVLPTLFNVFNAIIILTFFRGIPKEMEESAKVDGANDLIVFFRLVLPVSKPVLATVALFNAVFHWNSWFDAMLYGGPDLRTLQQILMQIISSNSNVSLIASNLGMKTVTAESVKLATMVITTLPIVFSYPFLQKYFVKGIMIGSVKG</sequence>
<feature type="domain" description="ABC transmembrane type-1" evidence="8">
    <location>
        <begin position="76"/>
        <end position="271"/>
    </location>
</feature>
<comment type="similarity">
    <text evidence="7">Belongs to the binding-protein-dependent transport system permease family.</text>
</comment>
<keyword evidence="6 7" id="KW-0472">Membrane</keyword>
<comment type="subcellular location">
    <subcellularLocation>
        <location evidence="1 7">Cell membrane</location>
        <topology evidence="1 7">Multi-pass membrane protein</topology>
    </subcellularLocation>
</comment>
<evidence type="ECO:0000256" key="2">
    <source>
        <dbReference type="ARBA" id="ARBA00022448"/>
    </source>
</evidence>
<gene>
    <name evidence="9" type="ORF">FE782_31670</name>
</gene>
<keyword evidence="3" id="KW-1003">Cell membrane</keyword>
<evidence type="ECO:0000256" key="4">
    <source>
        <dbReference type="ARBA" id="ARBA00022692"/>
    </source>
</evidence>
<dbReference type="EMBL" id="VCIW01000043">
    <property type="protein sequence ID" value="TLS48261.1"/>
    <property type="molecule type" value="Genomic_DNA"/>
</dbReference>
<dbReference type="PANTHER" id="PTHR43744:SF9">
    <property type="entry name" value="POLYGALACTURONAN_RHAMNOGALACTURONAN TRANSPORT SYSTEM PERMEASE PROTEIN YTCP"/>
    <property type="match status" value="1"/>
</dbReference>
<keyword evidence="4 7" id="KW-0812">Transmembrane</keyword>
<proteinExistence type="inferred from homology"/>